<evidence type="ECO:0000256" key="4">
    <source>
        <dbReference type="ARBA" id="ARBA00022723"/>
    </source>
</evidence>
<proteinExistence type="predicted"/>
<dbReference type="InterPro" id="IPR023885">
    <property type="entry name" value="4Fe4S-binding_SPASM_dom"/>
</dbReference>
<dbReference type="SFLD" id="SFLDG01067">
    <property type="entry name" value="SPASM/twitch_domain_containing"/>
    <property type="match status" value="1"/>
</dbReference>
<keyword evidence="3" id="KW-0949">S-adenosyl-L-methionine</keyword>
<evidence type="ECO:0000256" key="1">
    <source>
        <dbReference type="ARBA" id="ARBA00001966"/>
    </source>
</evidence>
<dbReference type="Gene3D" id="3.20.20.70">
    <property type="entry name" value="Aldolase class I"/>
    <property type="match status" value="1"/>
</dbReference>
<gene>
    <name evidence="8" type="ORF">EPICR_100076</name>
</gene>
<keyword evidence="5" id="KW-0408">Iron</keyword>
<dbReference type="SUPFAM" id="SSF102114">
    <property type="entry name" value="Radical SAM enzymes"/>
    <property type="match status" value="1"/>
</dbReference>
<dbReference type="GO" id="GO:0051536">
    <property type="term" value="F:iron-sulfur cluster binding"/>
    <property type="evidence" value="ECO:0007669"/>
    <property type="project" value="UniProtKB-KW"/>
</dbReference>
<evidence type="ECO:0000256" key="3">
    <source>
        <dbReference type="ARBA" id="ARBA00022691"/>
    </source>
</evidence>
<reference evidence="8" key="1">
    <citation type="submission" date="2019-01" db="EMBL/GenBank/DDBJ databases">
        <authorList>
            <consortium name="Genoscope - CEA"/>
            <person name="William W."/>
        </authorList>
    </citation>
    <scope>NUCLEOTIDE SEQUENCE</scope>
    <source>
        <strain evidence="8">CR-1</strain>
    </source>
</reference>
<evidence type="ECO:0000256" key="6">
    <source>
        <dbReference type="ARBA" id="ARBA00023014"/>
    </source>
</evidence>
<dbReference type="SFLD" id="SFLDG01387">
    <property type="entry name" value="BtrN-like_SPASM_domain_contain"/>
    <property type="match status" value="1"/>
</dbReference>
<dbReference type="CDD" id="cd01335">
    <property type="entry name" value="Radical_SAM"/>
    <property type="match status" value="1"/>
</dbReference>
<dbReference type="PANTHER" id="PTHR11228:SF7">
    <property type="entry name" value="PQQA PEPTIDE CYCLASE"/>
    <property type="match status" value="1"/>
</dbReference>
<evidence type="ECO:0000256" key="5">
    <source>
        <dbReference type="ARBA" id="ARBA00023004"/>
    </source>
</evidence>
<dbReference type="PROSITE" id="PS51918">
    <property type="entry name" value="RADICAL_SAM"/>
    <property type="match status" value="1"/>
</dbReference>
<dbReference type="PANTHER" id="PTHR11228">
    <property type="entry name" value="RADICAL SAM DOMAIN PROTEIN"/>
    <property type="match status" value="1"/>
</dbReference>
<evidence type="ECO:0000256" key="2">
    <source>
        <dbReference type="ARBA" id="ARBA00022485"/>
    </source>
</evidence>
<dbReference type="GO" id="GO:0046872">
    <property type="term" value="F:metal ion binding"/>
    <property type="evidence" value="ECO:0007669"/>
    <property type="project" value="UniProtKB-KW"/>
</dbReference>
<keyword evidence="6" id="KW-0411">Iron-sulfur</keyword>
<evidence type="ECO:0000259" key="7">
    <source>
        <dbReference type="PROSITE" id="PS51918"/>
    </source>
</evidence>
<dbReference type="AlphaFoldDB" id="A0A484HHB9"/>
<keyword evidence="4" id="KW-0479">Metal-binding</keyword>
<dbReference type="SFLD" id="SFLDS00029">
    <property type="entry name" value="Radical_SAM"/>
    <property type="match status" value="1"/>
</dbReference>
<name>A0A484HHB9_9BACT</name>
<evidence type="ECO:0000313" key="8">
    <source>
        <dbReference type="EMBL" id="VEN73030.1"/>
    </source>
</evidence>
<sequence length="485" mass="56084">MPDSKSILHKLTPGKRALLAARIKKKSRKQSYIKKIPSVSENAMLSEKQNSSFQSYINGVLYVKEFPRYLHIELTNACNLKCIMCPHKTMTRKTGYMDFDLFKKVIDESSGNVDFICLYFYGESFLHKKIFEFIEYASGRGITLNLSTNATLLSPGVIDQLLQSKLDCLVLSIDSLTKSNYEKIRVSGDFKKVMNSVNELLYKHKITESDLNICCQIIKMDRNTDEIGAFKKEWEVGSGVKVLVKPLEDLGGQVDDIDGIGFVDRAALTHKTTCPEPWRMLVVGWDGNVAPCCFDYDFKYIYGNIKDSSLREIWNSQRMRSFRKLHKEMKRHAVELCKTCSFLSLNAPDSVGHIPIHIRFNPSILLTQYYSSKGNYGFEPPDFQTIWTQKEFEFPVQDRFRDVRFVFCNENPDHGTLQMKVKLFQKDVGIFAISEETEIFLKTPDNYKGRLLRYEFRLDHDWTPKEKEMGDDSRKLGVRIKNIIN</sequence>
<feature type="domain" description="Radical SAM core" evidence="7">
    <location>
        <begin position="64"/>
        <end position="276"/>
    </location>
</feature>
<dbReference type="GO" id="GO:0003824">
    <property type="term" value="F:catalytic activity"/>
    <property type="evidence" value="ECO:0007669"/>
    <property type="project" value="InterPro"/>
</dbReference>
<dbReference type="Pfam" id="PF13186">
    <property type="entry name" value="SPASM"/>
    <property type="match status" value="1"/>
</dbReference>
<organism evidence="8">
    <name type="scientific">uncultured Desulfobacteraceae bacterium</name>
    <dbReference type="NCBI Taxonomy" id="218296"/>
    <lineage>
        <taxon>Bacteria</taxon>
        <taxon>Pseudomonadati</taxon>
        <taxon>Thermodesulfobacteriota</taxon>
        <taxon>Desulfobacteria</taxon>
        <taxon>Desulfobacterales</taxon>
        <taxon>Desulfobacteraceae</taxon>
        <taxon>environmental samples</taxon>
    </lineage>
</organism>
<dbReference type="EMBL" id="CAACVI010000002">
    <property type="protein sequence ID" value="VEN73030.1"/>
    <property type="molecule type" value="Genomic_DNA"/>
</dbReference>
<dbReference type="NCBIfam" id="TIGR04085">
    <property type="entry name" value="rSAM_more_4Fe4S"/>
    <property type="match status" value="1"/>
</dbReference>
<dbReference type="InterPro" id="IPR013785">
    <property type="entry name" value="Aldolase_TIM"/>
</dbReference>
<accession>A0A484HHB9</accession>
<dbReference type="InterPro" id="IPR050377">
    <property type="entry name" value="Radical_SAM_PqqE_MftC-like"/>
</dbReference>
<keyword evidence="2" id="KW-0004">4Fe-4S</keyword>
<dbReference type="Pfam" id="PF04055">
    <property type="entry name" value="Radical_SAM"/>
    <property type="match status" value="1"/>
</dbReference>
<dbReference type="CDD" id="cd21109">
    <property type="entry name" value="SPASM"/>
    <property type="match status" value="1"/>
</dbReference>
<dbReference type="InterPro" id="IPR034391">
    <property type="entry name" value="AdoMet-like_SPASM_containing"/>
</dbReference>
<dbReference type="InterPro" id="IPR007197">
    <property type="entry name" value="rSAM"/>
</dbReference>
<dbReference type="InterPro" id="IPR058240">
    <property type="entry name" value="rSAM_sf"/>
</dbReference>
<comment type="cofactor">
    <cofactor evidence="1">
        <name>[4Fe-4S] cluster</name>
        <dbReference type="ChEBI" id="CHEBI:49883"/>
    </cofactor>
</comment>
<protein>
    <recommendedName>
        <fullName evidence="7">Radical SAM core domain-containing protein</fullName>
    </recommendedName>
</protein>